<dbReference type="InterPro" id="IPR001926">
    <property type="entry name" value="TrpB-like_PALP"/>
</dbReference>
<dbReference type="InterPro" id="IPR036052">
    <property type="entry name" value="TrpB-like_PALP_sf"/>
</dbReference>
<dbReference type="InterPro" id="IPR050214">
    <property type="entry name" value="Cys_Synth/Cystath_Beta-Synth"/>
</dbReference>
<dbReference type="EMBL" id="VKKU01000002">
    <property type="protein sequence ID" value="TSB01601.1"/>
    <property type="molecule type" value="Genomic_DNA"/>
</dbReference>
<organism evidence="4 5">
    <name type="scientific">Sphingorhabdus contaminans</name>
    <dbReference type="NCBI Taxonomy" id="1343899"/>
    <lineage>
        <taxon>Bacteria</taxon>
        <taxon>Pseudomonadati</taxon>
        <taxon>Pseudomonadota</taxon>
        <taxon>Alphaproteobacteria</taxon>
        <taxon>Sphingomonadales</taxon>
        <taxon>Sphingomonadaceae</taxon>
        <taxon>Sphingorhabdus</taxon>
    </lineage>
</organism>
<gene>
    <name evidence="4" type="ORF">FOM92_10475</name>
</gene>
<keyword evidence="5" id="KW-1185">Reference proteome</keyword>
<dbReference type="RefSeq" id="WP_211347394.1">
    <property type="nucleotide sequence ID" value="NZ_VKKU01000002.1"/>
</dbReference>
<dbReference type="Gene3D" id="3.40.50.1100">
    <property type="match status" value="2"/>
</dbReference>
<evidence type="ECO:0000313" key="5">
    <source>
        <dbReference type="Proteomes" id="UP000320160"/>
    </source>
</evidence>
<comment type="cofactor">
    <cofactor evidence="1">
        <name>pyridoxal 5'-phosphate</name>
        <dbReference type="ChEBI" id="CHEBI:597326"/>
    </cofactor>
</comment>
<dbReference type="Proteomes" id="UP000320160">
    <property type="component" value="Unassembled WGS sequence"/>
</dbReference>
<evidence type="ECO:0000259" key="3">
    <source>
        <dbReference type="Pfam" id="PF00291"/>
    </source>
</evidence>
<sequence length="379" mass="40835">MELSNEMGDRISGNIGKEAASIRPAIDRHWVAEAMRCLHAIRVAAAPTPLFSLTLTGYEDSPILIKDETCHPSGSLKHRLAHSLFEYGLCNGWIGPNTLIVEASSGSTAISEAWFAKALNLPFVAVVPASTSPAKIRAIREAGGRVELACTDSDMCDVARFLAQSEGGYFIDQFTHAAHASDWRGPGSIAQEICDQVALLDYAQPAWIVTGIGTGGTCTAFARHFRYRPGFADSKLCVVDPEGSALFEAYCTGDRHVSGRSNTIVEGIGNAKVRPGFKPEVIDHMVALNDSVIVATTRWLHRTFGLCYGPSTGAHVAGALMMAQSMRRKGEKGCVVALAGDAGDRYAETIYRDAWLEQRGINLDGWINIPSRLAEISLP</sequence>
<evidence type="ECO:0000256" key="2">
    <source>
        <dbReference type="ARBA" id="ARBA00022898"/>
    </source>
</evidence>
<dbReference type="SUPFAM" id="SSF53686">
    <property type="entry name" value="Tryptophan synthase beta subunit-like PLP-dependent enzymes"/>
    <property type="match status" value="1"/>
</dbReference>
<dbReference type="AlphaFoldDB" id="A0A553WAA1"/>
<accession>A0A553WAA1</accession>
<protein>
    <submittedName>
        <fullName evidence="4">Pyridoxal-phosphate dependent enzyme</fullName>
    </submittedName>
</protein>
<dbReference type="GO" id="GO:1901605">
    <property type="term" value="P:alpha-amino acid metabolic process"/>
    <property type="evidence" value="ECO:0007669"/>
    <property type="project" value="UniProtKB-ARBA"/>
</dbReference>
<dbReference type="Pfam" id="PF00291">
    <property type="entry name" value="PALP"/>
    <property type="match status" value="1"/>
</dbReference>
<reference evidence="4 5" key="1">
    <citation type="submission" date="2019-07" db="EMBL/GenBank/DDBJ databases">
        <authorList>
            <person name="Park M."/>
        </authorList>
    </citation>
    <scope>NUCLEOTIDE SEQUENCE [LARGE SCALE GENOMIC DNA]</scope>
    <source>
        <strain evidence="4 5">KCTC32445</strain>
    </source>
</reference>
<keyword evidence="2" id="KW-0663">Pyridoxal phosphate</keyword>
<feature type="domain" description="Tryptophan synthase beta chain-like PALP" evidence="3">
    <location>
        <begin position="44"/>
        <end position="336"/>
    </location>
</feature>
<dbReference type="PANTHER" id="PTHR10314">
    <property type="entry name" value="CYSTATHIONINE BETA-SYNTHASE"/>
    <property type="match status" value="1"/>
</dbReference>
<evidence type="ECO:0000313" key="4">
    <source>
        <dbReference type="EMBL" id="TSB01601.1"/>
    </source>
</evidence>
<evidence type="ECO:0000256" key="1">
    <source>
        <dbReference type="ARBA" id="ARBA00001933"/>
    </source>
</evidence>
<proteinExistence type="predicted"/>
<name>A0A553WAA1_9SPHN</name>
<comment type="caution">
    <text evidence="4">The sequence shown here is derived from an EMBL/GenBank/DDBJ whole genome shotgun (WGS) entry which is preliminary data.</text>
</comment>